<reference evidence="6 7" key="1">
    <citation type="submission" date="2020-08" db="EMBL/GenBank/DDBJ databases">
        <title>Genomic Encyclopedia of Type Strains, Phase IV (KMG-IV): sequencing the most valuable type-strain genomes for metagenomic binning, comparative biology and taxonomic classification.</title>
        <authorList>
            <person name="Goeker M."/>
        </authorList>
    </citation>
    <scope>NUCLEOTIDE SEQUENCE [LARGE SCALE GENOMIC DNA]</scope>
    <source>
        <strain evidence="6 7">DSM 22071</strain>
    </source>
</reference>
<name>A0A7W7Y3B4_9BACT</name>
<dbReference type="GO" id="GO:0046872">
    <property type="term" value="F:metal ion binding"/>
    <property type="evidence" value="ECO:0007669"/>
    <property type="project" value="UniProtKB-KW"/>
</dbReference>
<comment type="caution">
    <text evidence="6">The sequence shown here is derived from an EMBL/GenBank/DDBJ whole genome shotgun (WGS) entry which is preliminary data.</text>
</comment>
<feature type="chain" id="PRO_5031045396" description="Cytochrome c domain-containing protein" evidence="4">
    <location>
        <begin position="23"/>
        <end position="123"/>
    </location>
</feature>
<keyword evidence="3" id="KW-0408">Iron</keyword>
<sequence>MNKVTCIAAITLALLFSTGVLAQQPRISPFQAGQNAWHESETPTGLSCAACHFEGYDIVSRGSFPRENRLVGEHMTLLESIELCMMEHQHIQQPGNEEMYALFQHLSILQENYELNLQLRRGQ</sequence>
<dbReference type="InterPro" id="IPR036909">
    <property type="entry name" value="Cyt_c-like_dom_sf"/>
</dbReference>
<dbReference type="EMBL" id="JACHID010000002">
    <property type="protein sequence ID" value="MBB5021244.1"/>
    <property type="molecule type" value="Genomic_DNA"/>
</dbReference>
<dbReference type="Pfam" id="PF21342">
    <property type="entry name" value="SoxA-TsdA_cyt-c"/>
    <property type="match status" value="1"/>
</dbReference>
<keyword evidence="1" id="KW-0349">Heme</keyword>
<keyword evidence="2" id="KW-0479">Metal-binding</keyword>
<accession>A0A7W7Y3B4</accession>
<keyword evidence="7" id="KW-1185">Reference proteome</keyword>
<evidence type="ECO:0000313" key="7">
    <source>
        <dbReference type="Proteomes" id="UP000528322"/>
    </source>
</evidence>
<dbReference type="SUPFAM" id="SSF46626">
    <property type="entry name" value="Cytochrome c"/>
    <property type="match status" value="1"/>
</dbReference>
<feature type="signal peptide" evidence="4">
    <location>
        <begin position="1"/>
        <end position="22"/>
    </location>
</feature>
<evidence type="ECO:0000256" key="3">
    <source>
        <dbReference type="ARBA" id="ARBA00023004"/>
    </source>
</evidence>
<dbReference type="Gene3D" id="1.10.760.10">
    <property type="entry name" value="Cytochrome c-like domain"/>
    <property type="match status" value="1"/>
</dbReference>
<proteinExistence type="predicted"/>
<gene>
    <name evidence="6" type="ORF">HNR37_000550</name>
</gene>
<dbReference type="RefSeq" id="WP_183729588.1">
    <property type="nucleotide sequence ID" value="NZ_JACHID010000002.1"/>
</dbReference>
<dbReference type="GO" id="GO:0020037">
    <property type="term" value="F:heme binding"/>
    <property type="evidence" value="ECO:0007669"/>
    <property type="project" value="InterPro"/>
</dbReference>
<protein>
    <recommendedName>
        <fullName evidence="5">Cytochrome c domain-containing protein</fullName>
    </recommendedName>
</protein>
<feature type="domain" description="Cytochrome c" evidence="5">
    <location>
        <begin position="33"/>
        <end position="95"/>
    </location>
</feature>
<dbReference type="GO" id="GO:0009055">
    <property type="term" value="F:electron transfer activity"/>
    <property type="evidence" value="ECO:0007669"/>
    <property type="project" value="InterPro"/>
</dbReference>
<keyword evidence="4" id="KW-0732">Signal</keyword>
<dbReference type="AlphaFoldDB" id="A0A7W7Y3B4"/>
<evidence type="ECO:0000259" key="5">
    <source>
        <dbReference type="Pfam" id="PF21342"/>
    </source>
</evidence>
<evidence type="ECO:0000256" key="2">
    <source>
        <dbReference type="ARBA" id="ARBA00022723"/>
    </source>
</evidence>
<evidence type="ECO:0000313" key="6">
    <source>
        <dbReference type="EMBL" id="MBB5021244.1"/>
    </source>
</evidence>
<evidence type="ECO:0000256" key="1">
    <source>
        <dbReference type="ARBA" id="ARBA00022617"/>
    </source>
</evidence>
<dbReference type="InterPro" id="IPR009056">
    <property type="entry name" value="Cyt_c-like_dom"/>
</dbReference>
<dbReference type="Proteomes" id="UP000528322">
    <property type="component" value="Unassembled WGS sequence"/>
</dbReference>
<organism evidence="6 7">
    <name type="scientific">Desulfurispira natronophila</name>
    <dbReference type="NCBI Taxonomy" id="682562"/>
    <lineage>
        <taxon>Bacteria</taxon>
        <taxon>Pseudomonadati</taxon>
        <taxon>Chrysiogenota</taxon>
        <taxon>Chrysiogenia</taxon>
        <taxon>Chrysiogenales</taxon>
        <taxon>Chrysiogenaceae</taxon>
        <taxon>Desulfurispira</taxon>
    </lineage>
</organism>
<evidence type="ECO:0000256" key="4">
    <source>
        <dbReference type="SAM" id="SignalP"/>
    </source>
</evidence>